<dbReference type="PANTHER" id="PTHR31635">
    <property type="entry name" value="REVERSE TRANSCRIPTASE DOMAIN-CONTAINING PROTEIN-RELATED"/>
    <property type="match status" value="1"/>
</dbReference>
<proteinExistence type="predicted"/>
<sequence>MDITEEGKVGAALLLMNDWQILQTGVHGKGYVAWATINMNGETVGFASIHGPTDKTARARLWKWMANNWRPHPWILTGDKSPVMKGKEERRWVNLRAHLDLIDSWECASWNSGPRFTRQQKRGNRLEQARLDRIYYTNFPQWAEKYSQVNHDASVLLSDHHPVLLEFKKRDSSAVRKSTYLKVAPEWFRKQETKEQIRTTWREAANDEIDARVRWERKWYAVRELLKSVDRKEKIQRKKQEGKLHQLYKARMEAASKGEDSHGDKIATLEKQIREIESKNEERWRRNARLKWLKAGDLPSKYFFSQMKENRVRQEIACLVSDQGEVLVDDQKILAEIHKFYTALFKQDQVSQEDEKLRVEVLQLLRPKITEQQNVKLVREPSNKEISEIIDSLKKETAPGLDGMTTEAMQEISVPIHLLAGIPIAAKTADELEGVCRDFLWGVNQDGKKKKPLVAWKELQKPKTAGGYDIGSFADLSAALKLKNLLKIFQSTPDCWMTALELLGWVSEQDAIAKLKELKAQKIANMGQWADGHTSVALQRPLNRIQTLILDEAETIFVSSAGLESASWYWQCGTRIKIGWNLSTKSCKLLHSACDKGMQKLEIALVMEAQFQKFDPDCKTGRRLADGIAAIRTIQDRLKTEPIPSGSEQQLLSPDIDSADVQEPERSEESPSDVSSKRDERDDEIDSGSSSSDEASQDRSE</sequence>
<evidence type="ECO:0000313" key="2">
    <source>
        <dbReference type="EMBL" id="KAL3688034.1"/>
    </source>
</evidence>
<dbReference type="Proteomes" id="UP001633002">
    <property type="component" value="Unassembled WGS sequence"/>
</dbReference>
<keyword evidence="3" id="KW-1185">Reference proteome</keyword>
<dbReference type="InterPro" id="IPR036691">
    <property type="entry name" value="Endo/exonu/phosph_ase_sf"/>
</dbReference>
<name>A0ABD3HBZ5_9MARC</name>
<feature type="compositionally biased region" description="Basic and acidic residues" evidence="1">
    <location>
        <begin position="663"/>
        <end position="680"/>
    </location>
</feature>
<comment type="caution">
    <text evidence="2">The sequence shown here is derived from an EMBL/GenBank/DDBJ whole genome shotgun (WGS) entry which is preliminary data.</text>
</comment>
<dbReference type="PANTHER" id="PTHR31635:SF196">
    <property type="entry name" value="REVERSE TRANSCRIPTASE DOMAIN-CONTAINING PROTEIN-RELATED"/>
    <property type="match status" value="1"/>
</dbReference>
<accession>A0ABD3HBZ5</accession>
<reference evidence="2 3" key="1">
    <citation type="submission" date="2024-09" db="EMBL/GenBank/DDBJ databases">
        <title>Chromosome-scale assembly of Riccia sorocarpa.</title>
        <authorList>
            <person name="Paukszto L."/>
        </authorList>
    </citation>
    <scope>NUCLEOTIDE SEQUENCE [LARGE SCALE GENOMIC DNA]</scope>
    <source>
        <strain evidence="2">LP-2024</strain>
        <tissue evidence="2">Aerial parts of the thallus</tissue>
    </source>
</reference>
<protein>
    <submittedName>
        <fullName evidence="2">Uncharacterized protein</fullName>
    </submittedName>
</protein>
<gene>
    <name evidence="2" type="ORF">R1sor_014343</name>
</gene>
<dbReference type="AlphaFoldDB" id="A0ABD3HBZ5"/>
<feature type="region of interest" description="Disordered" evidence="1">
    <location>
        <begin position="639"/>
        <end position="701"/>
    </location>
</feature>
<dbReference type="SUPFAM" id="SSF56219">
    <property type="entry name" value="DNase I-like"/>
    <property type="match status" value="1"/>
</dbReference>
<evidence type="ECO:0000313" key="3">
    <source>
        <dbReference type="Proteomes" id="UP001633002"/>
    </source>
</evidence>
<organism evidence="2 3">
    <name type="scientific">Riccia sorocarpa</name>
    <dbReference type="NCBI Taxonomy" id="122646"/>
    <lineage>
        <taxon>Eukaryota</taxon>
        <taxon>Viridiplantae</taxon>
        <taxon>Streptophyta</taxon>
        <taxon>Embryophyta</taxon>
        <taxon>Marchantiophyta</taxon>
        <taxon>Marchantiopsida</taxon>
        <taxon>Marchantiidae</taxon>
        <taxon>Marchantiales</taxon>
        <taxon>Ricciaceae</taxon>
        <taxon>Riccia</taxon>
    </lineage>
</organism>
<dbReference type="Gene3D" id="3.60.10.10">
    <property type="entry name" value="Endonuclease/exonuclease/phosphatase"/>
    <property type="match status" value="1"/>
</dbReference>
<evidence type="ECO:0000256" key="1">
    <source>
        <dbReference type="SAM" id="MobiDB-lite"/>
    </source>
</evidence>
<dbReference type="EMBL" id="JBJQOH010000004">
    <property type="protein sequence ID" value="KAL3688034.1"/>
    <property type="molecule type" value="Genomic_DNA"/>
</dbReference>